<dbReference type="Proteomes" id="UP001159405">
    <property type="component" value="Unassembled WGS sequence"/>
</dbReference>
<evidence type="ECO:0000313" key="2">
    <source>
        <dbReference type="Proteomes" id="UP001159405"/>
    </source>
</evidence>
<keyword evidence="2" id="KW-1185">Reference proteome</keyword>
<organism evidence="1 2">
    <name type="scientific">Porites lobata</name>
    <dbReference type="NCBI Taxonomy" id="104759"/>
    <lineage>
        <taxon>Eukaryota</taxon>
        <taxon>Metazoa</taxon>
        <taxon>Cnidaria</taxon>
        <taxon>Anthozoa</taxon>
        <taxon>Hexacorallia</taxon>
        <taxon>Scleractinia</taxon>
        <taxon>Fungiina</taxon>
        <taxon>Poritidae</taxon>
        <taxon>Porites</taxon>
    </lineage>
</organism>
<protein>
    <submittedName>
        <fullName evidence="1">Uncharacterized protein</fullName>
    </submittedName>
</protein>
<dbReference type="EMBL" id="CALNXK010000387">
    <property type="protein sequence ID" value="CAH3184444.1"/>
    <property type="molecule type" value="Genomic_DNA"/>
</dbReference>
<gene>
    <name evidence="1" type="ORF">PLOB_00030242</name>
</gene>
<comment type="caution">
    <text evidence="1">The sequence shown here is derived from an EMBL/GenBank/DDBJ whole genome shotgun (WGS) entry which is preliminary data.</text>
</comment>
<sequence length="159" mass="18340">MTASCGGKEWNGFQTEKSGLQTSSQVALLRAKHRLKLPKNFLMAPLRQLGGSMLRIVAWTARFIRNSRLKKQERMMGPLTTDEIKNQHLFWTRRPQGIQSEDVTDDRQRLGLEENDQGILICRGRVQVHYPVREFRPIREAAIAARVRMQDIADKEQAN</sequence>
<proteinExistence type="predicted"/>
<reference evidence="1 2" key="1">
    <citation type="submission" date="2022-05" db="EMBL/GenBank/DDBJ databases">
        <authorList>
            <consortium name="Genoscope - CEA"/>
            <person name="William W."/>
        </authorList>
    </citation>
    <scope>NUCLEOTIDE SEQUENCE [LARGE SCALE GENOMIC DNA]</scope>
</reference>
<name>A0ABN8S3X0_9CNID</name>
<accession>A0ABN8S3X0</accession>
<evidence type="ECO:0000313" key="1">
    <source>
        <dbReference type="EMBL" id="CAH3184444.1"/>
    </source>
</evidence>